<feature type="region of interest" description="Disordered" evidence="1">
    <location>
        <begin position="58"/>
        <end position="88"/>
    </location>
</feature>
<name>A0ABM5JXU5_DIAVI</name>
<protein>
    <submittedName>
        <fullName evidence="2">Uncharacterized protein</fullName>
    </submittedName>
</protein>
<evidence type="ECO:0000313" key="3">
    <source>
        <dbReference type="Proteomes" id="UP001652700"/>
    </source>
</evidence>
<feature type="region of interest" description="Disordered" evidence="1">
    <location>
        <begin position="27"/>
        <end position="46"/>
    </location>
</feature>
<dbReference type="EnsemblMetazoa" id="XM_050646801.1">
    <property type="protein sequence ID" value="XP_050502758.1"/>
    <property type="gene ID" value="LOC126882024"/>
</dbReference>
<feature type="compositionally biased region" description="Polar residues" evidence="1">
    <location>
        <begin position="168"/>
        <end position="180"/>
    </location>
</feature>
<organism evidence="2 3">
    <name type="scientific">Diabrotica virgifera virgifera</name>
    <name type="common">western corn rootworm</name>
    <dbReference type="NCBI Taxonomy" id="50390"/>
    <lineage>
        <taxon>Eukaryota</taxon>
        <taxon>Metazoa</taxon>
        <taxon>Ecdysozoa</taxon>
        <taxon>Arthropoda</taxon>
        <taxon>Hexapoda</taxon>
        <taxon>Insecta</taxon>
        <taxon>Pterygota</taxon>
        <taxon>Neoptera</taxon>
        <taxon>Endopterygota</taxon>
        <taxon>Coleoptera</taxon>
        <taxon>Polyphaga</taxon>
        <taxon>Cucujiformia</taxon>
        <taxon>Chrysomeloidea</taxon>
        <taxon>Chrysomelidae</taxon>
        <taxon>Galerucinae</taxon>
        <taxon>Diabroticina</taxon>
        <taxon>Diabroticites</taxon>
        <taxon>Diabrotica</taxon>
    </lineage>
</organism>
<accession>A0ABM5JXU5</accession>
<evidence type="ECO:0000256" key="1">
    <source>
        <dbReference type="SAM" id="MobiDB-lite"/>
    </source>
</evidence>
<sequence>MHGANTSNIKCLQEMEEVFKNDLNRKTIENTNQPANENDDTEQRGSNSDYQIIAGQQVNKVKDSSTTATTSTPISNKTDTPSRGKKRSRDIVKAISDLKTLHEEVNSVEETPFDIFGKSVAMQLKTFLTQNALLAQAKIQSVLTEIGIHDYRKRTGSLSLITNFSSPVPSPLDSNSNTTNVDEHTSSSNSELTSLETGTTSIITLALNNAYNC</sequence>
<proteinExistence type="predicted"/>
<dbReference type="Proteomes" id="UP001652700">
    <property type="component" value="Unplaced"/>
</dbReference>
<reference evidence="2" key="1">
    <citation type="submission" date="2025-05" db="UniProtKB">
        <authorList>
            <consortium name="EnsemblMetazoa"/>
        </authorList>
    </citation>
    <scope>IDENTIFICATION</scope>
</reference>
<dbReference type="GeneID" id="126882024"/>
<evidence type="ECO:0000313" key="2">
    <source>
        <dbReference type="EnsemblMetazoa" id="XP_050502758.1"/>
    </source>
</evidence>
<dbReference type="RefSeq" id="XP_050502758.1">
    <property type="nucleotide sequence ID" value="XM_050646801.1"/>
</dbReference>
<feature type="region of interest" description="Disordered" evidence="1">
    <location>
        <begin position="168"/>
        <end position="193"/>
    </location>
</feature>
<keyword evidence="3" id="KW-1185">Reference proteome</keyword>